<gene>
    <name evidence="1" type="ORF">SDC9_06276</name>
</gene>
<reference evidence="1" key="1">
    <citation type="submission" date="2019-08" db="EMBL/GenBank/DDBJ databases">
        <authorList>
            <person name="Kucharzyk K."/>
            <person name="Murdoch R.W."/>
            <person name="Higgins S."/>
            <person name="Loffler F."/>
        </authorList>
    </citation>
    <scope>NUCLEOTIDE SEQUENCE</scope>
</reference>
<sequence>MVLRGAGALAFQLFHLAGDHLPLQGPEVVDEELAVEVVVLVLGAGRPEPVELLLVDLPVETEPAHPHLARAGHLGVLVGDREAAFLVDVGLFRGPGDFGVEHHHRCGGGRLVLDAIHHEEALEHADLRRGKADARGFIHCGKHVIGKFADLVVDGDDGVAMLLEPGVGMDQDRAQCHGVDVGDGATPCNGLVKSEKRSEFVENSGNNFQ</sequence>
<evidence type="ECO:0000313" key="1">
    <source>
        <dbReference type="EMBL" id="MPL60715.1"/>
    </source>
</evidence>
<comment type="caution">
    <text evidence="1">The sequence shown here is derived from an EMBL/GenBank/DDBJ whole genome shotgun (WGS) entry which is preliminary data.</text>
</comment>
<protein>
    <submittedName>
        <fullName evidence="1">Uncharacterized protein</fullName>
    </submittedName>
</protein>
<name>A0A644T1D7_9ZZZZ</name>
<dbReference type="AlphaFoldDB" id="A0A644T1D7"/>
<dbReference type="EMBL" id="VSSQ01000013">
    <property type="protein sequence ID" value="MPL60715.1"/>
    <property type="molecule type" value="Genomic_DNA"/>
</dbReference>
<accession>A0A644T1D7</accession>
<organism evidence="1">
    <name type="scientific">bioreactor metagenome</name>
    <dbReference type="NCBI Taxonomy" id="1076179"/>
    <lineage>
        <taxon>unclassified sequences</taxon>
        <taxon>metagenomes</taxon>
        <taxon>ecological metagenomes</taxon>
    </lineage>
</organism>
<proteinExistence type="predicted"/>